<evidence type="ECO:0000313" key="2">
    <source>
        <dbReference type="Proteomes" id="UP000800235"/>
    </source>
</evidence>
<dbReference type="EMBL" id="MU007135">
    <property type="protein sequence ID" value="KAF2417698.1"/>
    <property type="molecule type" value="Genomic_DNA"/>
</dbReference>
<evidence type="ECO:0000313" key="1">
    <source>
        <dbReference type="EMBL" id="KAF2417698.1"/>
    </source>
</evidence>
<dbReference type="AlphaFoldDB" id="A0A9P4NEN1"/>
<gene>
    <name evidence="1" type="ORF">EJ08DRAFT_654474</name>
</gene>
<protein>
    <submittedName>
        <fullName evidence="1">Uncharacterized protein</fullName>
    </submittedName>
</protein>
<proteinExistence type="predicted"/>
<sequence>MELHRGGVVGVCDAKITFPPVDGVLAAIAINGRKIMIMEQKSKPDGGSASSSTGIISTFAVGDLTWRSSSQYLHPAKGTSKAGDLELVTPAGDILAVFLNSWSGSPGAKVLGRLCLTKEATDTALAIVSVIIVATHLSWRTRDGVKGFFTELMHGGFLLCHI</sequence>
<keyword evidence="2" id="KW-1185">Reference proteome</keyword>
<name>A0A9P4NEN1_9PEZI</name>
<organism evidence="1 2">
    <name type="scientific">Tothia fuscella</name>
    <dbReference type="NCBI Taxonomy" id="1048955"/>
    <lineage>
        <taxon>Eukaryota</taxon>
        <taxon>Fungi</taxon>
        <taxon>Dikarya</taxon>
        <taxon>Ascomycota</taxon>
        <taxon>Pezizomycotina</taxon>
        <taxon>Dothideomycetes</taxon>
        <taxon>Pleosporomycetidae</taxon>
        <taxon>Venturiales</taxon>
        <taxon>Cylindrosympodiaceae</taxon>
        <taxon>Tothia</taxon>
    </lineage>
</organism>
<dbReference type="Proteomes" id="UP000800235">
    <property type="component" value="Unassembled WGS sequence"/>
</dbReference>
<accession>A0A9P4NEN1</accession>
<feature type="non-terminal residue" evidence="1">
    <location>
        <position position="162"/>
    </location>
</feature>
<comment type="caution">
    <text evidence="1">The sequence shown here is derived from an EMBL/GenBank/DDBJ whole genome shotgun (WGS) entry which is preliminary data.</text>
</comment>
<reference evidence="1" key="1">
    <citation type="journal article" date="2020" name="Stud. Mycol.">
        <title>101 Dothideomycetes genomes: a test case for predicting lifestyles and emergence of pathogens.</title>
        <authorList>
            <person name="Haridas S."/>
            <person name="Albert R."/>
            <person name="Binder M."/>
            <person name="Bloem J."/>
            <person name="Labutti K."/>
            <person name="Salamov A."/>
            <person name="Andreopoulos B."/>
            <person name="Baker S."/>
            <person name="Barry K."/>
            <person name="Bills G."/>
            <person name="Bluhm B."/>
            <person name="Cannon C."/>
            <person name="Castanera R."/>
            <person name="Culley D."/>
            <person name="Daum C."/>
            <person name="Ezra D."/>
            <person name="Gonzalez J."/>
            <person name="Henrissat B."/>
            <person name="Kuo A."/>
            <person name="Liang C."/>
            <person name="Lipzen A."/>
            <person name="Lutzoni F."/>
            <person name="Magnuson J."/>
            <person name="Mondo S."/>
            <person name="Nolan M."/>
            <person name="Ohm R."/>
            <person name="Pangilinan J."/>
            <person name="Park H.-J."/>
            <person name="Ramirez L."/>
            <person name="Alfaro M."/>
            <person name="Sun H."/>
            <person name="Tritt A."/>
            <person name="Yoshinaga Y."/>
            <person name="Zwiers L.-H."/>
            <person name="Turgeon B."/>
            <person name="Goodwin S."/>
            <person name="Spatafora J."/>
            <person name="Crous P."/>
            <person name="Grigoriev I."/>
        </authorList>
    </citation>
    <scope>NUCLEOTIDE SEQUENCE</scope>
    <source>
        <strain evidence="1">CBS 130266</strain>
    </source>
</reference>